<dbReference type="Pfam" id="PF13374">
    <property type="entry name" value="TPR_10"/>
    <property type="match status" value="2"/>
</dbReference>
<proteinExistence type="predicted"/>
<dbReference type="InterPro" id="IPR011990">
    <property type="entry name" value="TPR-like_helical_dom_sf"/>
</dbReference>
<dbReference type="Proteomes" id="UP000199629">
    <property type="component" value="Unassembled WGS sequence"/>
</dbReference>
<dbReference type="Gene3D" id="1.25.40.10">
    <property type="entry name" value="Tetratricopeptide repeat domain"/>
    <property type="match status" value="2"/>
</dbReference>
<evidence type="ECO:0000313" key="1">
    <source>
        <dbReference type="EMBL" id="SCF32868.1"/>
    </source>
</evidence>
<name>A0A1C4ZIU8_9ACTN</name>
<dbReference type="SUPFAM" id="SSF52540">
    <property type="entry name" value="P-loop containing nucleoside triphosphate hydrolases"/>
    <property type="match status" value="1"/>
</dbReference>
<evidence type="ECO:0000313" key="2">
    <source>
        <dbReference type="Proteomes" id="UP000199629"/>
    </source>
</evidence>
<dbReference type="AlphaFoldDB" id="A0A1C4ZIU8"/>
<dbReference type="EMBL" id="FMCS01000015">
    <property type="protein sequence ID" value="SCF32868.1"/>
    <property type="molecule type" value="Genomic_DNA"/>
</dbReference>
<keyword evidence="2" id="KW-1185">Reference proteome</keyword>
<dbReference type="InterPro" id="IPR027417">
    <property type="entry name" value="P-loop_NTPase"/>
</dbReference>
<sequence>MEAVPRPANGSTHGQWFDGVVTFGDLIAVSGVGGNVTITTERPPYRIEPLPGVAETVAVEAARQRPSRLLLAEHRVVGLVGRDGDLGEVAAWMARPGGVLVRLLHAAGGQGKTRLAAHVAEACAATGWTVWRVLHEPVFSGGYRMDLPAGGGLLVVVDYADRWPVAHLQSLLTHLKSMNLSTGLTVRVLLLARSTTGWWPALRNRLRSDHQVDATTQPLPPLGDQVNREMLFQQARARFAAALDVAGADQLPLPTNLADEAFRQVLSIHMAALVAVDAHLRNTAAPTHPHALSSYLLERERDHWYKLHNRPAEPRKTPPEVMGRAVYLATLTAAVPRATAIDLLHRVGLTEPGTTTIIDDHRFCYPPDDPRTVLQALHPDRLGEDLIALFTPGHPHTSDEDEWDSDDWALTAAGQLLHTDTDPPPWAANTIAVLVETARRWDHVATDVLYPLLRRHPKLALAAGGATITRLTTIPGVDPDVLTAVDSVLPIERHVDLDVAAAAITTTLTRHQLAATDDPVDHARLHAIHAWRLANAGLHEQALDPAEEATGLYRQLAQADPAAHLPNLAMSLTNLGNSLSDLGRREEALVLAQEATGLYRQLAQANPAAHLPNLAMSLSNFGIRLSELRRWEDVLAPTQEAADLYRQLARTNPAVHLPNLAASLTNLGMQLAKLRRHDEALIPAMEAVTFRRQLARAYPAAHLPDLASSLINFGAVLSELGRWDEALAPTQEATDLYRQLAQANPAHLPNLAGALSNFGIQLSRLGRREALDPAEEATDLYRQLARAYPAAHVPDLPMSLWVYAQICVMVQDNLPHALGAVTEAVGLYSRLAEQLPQAFGRQLLSACHTMADVLDGLGRIDEASELRRQLAA</sequence>
<dbReference type="InterPro" id="IPR019734">
    <property type="entry name" value="TPR_rpt"/>
</dbReference>
<dbReference type="PANTHER" id="PTHR19959">
    <property type="entry name" value="KINESIN LIGHT CHAIN"/>
    <property type="match status" value="1"/>
</dbReference>
<gene>
    <name evidence="1" type="ORF">GA0070214_11540</name>
</gene>
<dbReference type="PANTHER" id="PTHR19959:SF119">
    <property type="entry name" value="FUNGAL LIPASE-LIKE DOMAIN-CONTAINING PROTEIN"/>
    <property type="match status" value="1"/>
</dbReference>
<reference evidence="2" key="1">
    <citation type="submission" date="2016-06" db="EMBL/GenBank/DDBJ databases">
        <authorList>
            <person name="Varghese N."/>
            <person name="Submissions Spin"/>
        </authorList>
    </citation>
    <scope>NUCLEOTIDE SEQUENCE [LARGE SCALE GENOMIC DNA]</scope>
    <source>
        <strain evidence="2">DSM 45246</strain>
    </source>
</reference>
<dbReference type="SUPFAM" id="SSF48452">
    <property type="entry name" value="TPR-like"/>
    <property type="match status" value="2"/>
</dbReference>
<dbReference type="RefSeq" id="WP_244167907.1">
    <property type="nucleotide sequence ID" value="NZ_FMCS01000015.1"/>
</dbReference>
<accession>A0A1C4ZIU8</accession>
<dbReference type="SMART" id="SM00028">
    <property type="entry name" value="TPR"/>
    <property type="match status" value="3"/>
</dbReference>
<protein>
    <submittedName>
        <fullName evidence="1">Tetratricopeptide (TPR) repeat</fullName>
    </submittedName>
</protein>
<organism evidence="1 2">
    <name type="scientific">Micromonospora chaiyaphumensis</name>
    <dbReference type="NCBI Taxonomy" id="307119"/>
    <lineage>
        <taxon>Bacteria</taxon>
        <taxon>Bacillati</taxon>
        <taxon>Actinomycetota</taxon>
        <taxon>Actinomycetes</taxon>
        <taxon>Micromonosporales</taxon>
        <taxon>Micromonosporaceae</taxon>
        <taxon>Micromonospora</taxon>
    </lineage>
</organism>